<keyword evidence="3" id="KW-1185">Reference proteome</keyword>
<name>A0AAD9XR10_9ROSI</name>
<reference evidence="2" key="1">
    <citation type="journal article" date="2023" name="Plant J.">
        <title>Genome sequences and population genomics provide insights into the demographic history, inbreeding, and mutation load of two 'living fossil' tree species of Dipteronia.</title>
        <authorList>
            <person name="Feng Y."/>
            <person name="Comes H.P."/>
            <person name="Chen J."/>
            <person name="Zhu S."/>
            <person name="Lu R."/>
            <person name="Zhang X."/>
            <person name="Li P."/>
            <person name="Qiu J."/>
            <person name="Olsen K.M."/>
            <person name="Qiu Y."/>
        </authorList>
    </citation>
    <scope>NUCLEOTIDE SEQUENCE</scope>
    <source>
        <strain evidence="2">KIB01</strain>
    </source>
</reference>
<proteinExistence type="predicted"/>
<dbReference type="EMBL" id="JANJYI010000001">
    <property type="protein sequence ID" value="KAK2663907.1"/>
    <property type="molecule type" value="Genomic_DNA"/>
</dbReference>
<accession>A0AAD9XR10</accession>
<organism evidence="2 3">
    <name type="scientific">Dipteronia dyeriana</name>
    <dbReference type="NCBI Taxonomy" id="168575"/>
    <lineage>
        <taxon>Eukaryota</taxon>
        <taxon>Viridiplantae</taxon>
        <taxon>Streptophyta</taxon>
        <taxon>Embryophyta</taxon>
        <taxon>Tracheophyta</taxon>
        <taxon>Spermatophyta</taxon>
        <taxon>Magnoliopsida</taxon>
        <taxon>eudicotyledons</taxon>
        <taxon>Gunneridae</taxon>
        <taxon>Pentapetalae</taxon>
        <taxon>rosids</taxon>
        <taxon>malvids</taxon>
        <taxon>Sapindales</taxon>
        <taxon>Sapindaceae</taxon>
        <taxon>Hippocastanoideae</taxon>
        <taxon>Acereae</taxon>
        <taxon>Dipteronia</taxon>
    </lineage>
</organism>
<dbReference type="AlphaFoldDB" id="A0AAD9XR10"/>
<gene>
    <name evidence="2" type="ORF">Ddye_002481</name>
</gene>
<dbReference type="Proteomes" id="UP001280121">
    <property type="component" value="Unassembled WGS sequence"/>
</dbReference>
<dbReference type="Pfam" id="PF14244">
    <property type="entry name" value="Retrotran_gag_3"/>
    <property type="match status" value="1"/>
</dbReference>
<dbReference type="PANTHER" id="PTHR47481:SF30">
    <property type="entry name" value="CCHC-TYPE DOMAIN-CONTAINING PROTEIN"/>
    <property type="match status" value="1"/>
</dbReference>
<dbReference type="PANTHER" id="PTHR47481">
    <property type="match status" value="1"/>
</dbReference>
<comment type="caution">
    <text evidence="2">The sequence shown here is derived from an EMBL/GenBank/DDBJ whole genome shotgun (WGS) entry which is preliminary data.</text>
</comment>
<sequence>MQSSSASVGVMVPNLAHIVSIKLDRNNYILWLAQFLPVLMSQNLIGFVDGTKSCPAKFKVDSFRNDTTDIDPAYTEWQQKDQLILSWINASLTPSVLSTVALLSTSHATWKSLEKRYASQSKTRI</sequence>
<feature type="domain" description="Retrotransposon Copia-like N-terminal" evidence="1">
    <location>
        <begin position="18"/>
        <end position="56"/>
    </location>
</feature>
<protein>
    <recommendedName>
        <fullName evidence="1">Retrotransposon Copia-like N-terminal domain-containing protein</fullName>
    </recommendedName>
</protein>
<dbReference type="InterPro" id="IPR029472">
    <property type="entry name" value="Copia-like_N"/>
</dbReference>
<evidence type="ECO:0000313" key="3">
    <source>
        <dbReference type="Proteomes" id="UP001280121"/>
    </source>
</evidence>
<evidence type="ECO:0000259" key="1">
    <source>
        <dbReference type="Pfam" id="PF14244"/>
    </source>
</evidence>
<evidence type="ECO:0000313" key="2">
    <source>
        <dbReference type="EMBL" id="KAK2663907.1"/>
    </source>
</evidence>